<dbReference type="EMBL" id="FAXA01000477">
    <property type="protein sequence ID" value="CUV05866.1"/>
    <property type="molecule type" value="Genomic_DNA"/>
</dbReference>
<protein>
    <submittedName>
        <fullName evidence="1">Glycine reductase component B beta subunit / Glycine reductase component B alpha subunit</fullName>
        <ecNumber evidence="1">1.21.4.2</ecNumber>
    </submittedName>
</protein>
<dbReference type="GO" id="GO:0030699">
    <property type="term" value="F:glycine reductase activity"/>
    <property type="evidence" value="ECO:0007669"/>
    <property type="project" value="UniProtKB-EC"/>
</dbReference>
<gene>
    <name evidence="1" type="ORF">MGWOODY_Clf16</name>
</gene>
<dbReference type="AlphaFoldDB" id="A0A160VCL1"/>
<reference evidence="1" key="1">
    <citation type="submission" date="2015-10" db="EMBL/GenBank/DDBJ databases">
        <authorList>
            <person name="Gilbert D.G."/>
        </authorList>
    </citation>
    <scope>NUCLEOTIDE SEQUENCE</scope>
</reference>
<dbReference type="EC" id="1.21.4.2" evidence="1"/>
<proteinExistence type="predicted"/>
<dbReference type="Pfam" id="PF09338">
    <property type="entry name" value="Gly_reductase"/>
    <property type="match status" value="1"/>
</dbReference>
<organism evidence="1">
    <name type="scientific">hydrothermal vent metagenome</name>
    <dbReference type="NCBI Taxonomy" id="652676"/>
    <lineage>
        <taxon>unclassified sequences</taxon>
        <taxon>metagenomes</taxon>
        <taxon>ecological metagenomes</taxon>
    </lineage>
</organism>
<dbReference type="InterPro" id="IPR015417">
    <property type="entry name" value="Gly_reductase_pB_sua/b"/>
</dbReference>
<sequence length="420" mass="45261">MLLTLAIHDIGSIALGAATKLEGNKLEVDPVELRQLLLEDSRLQSVDIETVSPGEECRIGVVYDIIEPRTKEPSSGSDFPGILGPIKMAGQGTTHVLRGAAVTVVDDGATLENAKILEMTGPAGEASPYTSLHHLVITPHPVQGLERHTGLAVTRLASVTTAVYLAKCTLDITPASAEIFDSEGPFVKGREGLPRLAYIGQIHSRQRVAEIDEKILYGDNTAGMVPVLLHPNEWLDGAVVTCNRAMGAETYFYQNHPVITELYRRHQQDEITFVGTIATVAASDNEERDRICMLAAEQAKWNLSADGAVLTKYGGGAPHADMAQTALRCEELGIRTTVQVSDMSWDRRAESALLFNYPEVDAIVYVGGRDTDWQVPASGRVIAGNGEVAEDLGAPRKLISTNVCGVASQQGISRLRALVY</sequence>
<accession>A0A160VCL1</accession>
<keyword evidence="1" id="KW-0560">Oxidoreductase</keyword>
<name>A0A160VCL1_9ZZZZ</name>
<evidence type="ECO:0000313" key="1">
    <source>
        <dbReference type="EMBL" id="CUV05866.1"/>
    </source>
</evidence>